<organism evidence="2 3">
    <name type="scientific">Maioricimonas rarisocia</name>
    <dbReference type="NCBI Taxonomy" id="2528026"/>
    <lineage>
        <taxon>Bacteria</taxon>
        <taxon>Pseudomonadati</taxon>
        <taxon>Planctomycetota</taxon>
        <taxon>Planctomycetia</taxon>
        <taxon>Planctomycetales</taxon>
        <taxon>Planctomycetaceae</taxon>
        <taxon>Maioricimonas</taxon>
    </lineage>
</organism>
<name>A0A517ZDP1_9PLAN</name>
<evidence type="ECO:0000256" key="1">
    <source>
        <dbReference type="SAM" id="MobiDB-lite"/>
    </source>
</evidence>
<evidence type="ECO:0000313" key="2">
    <source>
        <dbReference type="EMBL" id="QDU40601.1"/>
    </source>
</evidence>
<dbReference type="Proteomes" id="UP000320496">
    <property type="component" value="Chromosome"/>
</dbReference>
<dbReference type="RefSeq" id="WP_145371877.1">
    <property type="nucleotide sequence ID" value="NZ_CP036275.1"/>
</dbReference>
<sequence length="175" mass="19310">MSQQAVQHSTSTSRDTRQASRSDQSGKRLQQIHDLLARQKNQEALTLASGSGTDGIPFRNARAVCLMRVGDPQQSVRVLRSLTVSGGVTLRSDSPLECQINFATALAMSGNAQGAVSILDSINRDNDPRVHRLRDAIAHWQTKLTFWEWIQWKGGMAVERPVPLDFEPGELMSVS</sequence>
<accession>A0A517ZDP1</accession>
<proteinExistence type="predicted"/>
<dbReference type="KEGG" id="mri:Mal4_49590"/>
<dbReference type="OrthoDB" id="273604at2"/>
<gene>
    <name evidence="2" type="ORF">Mal4_49590</name>
</gene>
<protein>
    <recommendedName>
        <fullName evidence="4">Tetratricopeptide repeat protein</fullName>
    </recommendedName>
</protein>
<dbReference type="EMBL" id="CP036275">
    <property type="protein sequence ID" value="QDU40601.1"/>
    <property type="molecule type" value="Genomic_DNA"/>
</dbReference>
<keyword evidence="3" id="KW-1185">Reference proteome</keyword>
<reference evidence="2 3" key="1">
    <citation type="submission" date="2019-02" db="EMBL/GenBank/DDBJ databases">
        <title>Deep-cultivation of Planctomycetes and their phenomic and genomic characterization uncovers novel biology.</title>
        <authorList>
            <person name="Wiegand S."/>
            <person name="Jogler M."/>
            <person name="Boedeker C."/>
            <person name="Pinto D."/>
            <person name="Vollmers J."/>
            <person name="Rivas-Marin E."/>
            <person name="Kohn T."/>
            <person name="Peeters S.H."/>
            <person name="Heuer A."/>
            <person name="Rast P."/>
            <person name="Oberbeckmann S."/>
            <person name="Bunk B."/>
            <person name="Jeske O."/>
            <person name="Meyerdierks A."/>
            <person name="Storesund J.E."/>
            <person name="Kallscheuer N."/>
            <person name="Luecker S."/>
            <person name="Lage O.M."/>
            <person name="Pohl T."/>
            <person name="Merkel B.J."/>
            <person name="Hornburger P."/>
            <person name="Mueller R.-W."/>
            <person name="Bruemmer F."/>
            <person name="Labrenz M."/>
            <person name="Spormann A.M."/>
            <person name="Op den Camp H."/>
            <person name="Overmann J."/>
            <person name="Amann R."/>
            <person name="Jetten M.S.M."/>
            <person name="Mascher T."/>
            <person name="Medema M.H."/>
            <person name="Devos D.P."/>
            <person name="Kaster A.-K."/>
            <person name="Ovreas L."/>
            <person name="Rohde M."/>
            <person name="Galperin M.Y."/>
            <person name="Jogler C."/>
        </authorList>
    </citation>
    <scope>NUCLEOTIDE SEQUENCE [LARGE SCALE GENOMIC DNA]</scope>
    <source>
        <strain evidence="2 3">Mal4</strain>
    </source>
</reference>
<evidence type="ECO:0008006" key="4">
    <source>
        <dbReference type="Google" id="ProtNLM"/>
    </source>
</evidence>
<feature type="compositionally biased region" description="Basic and acidic residues" evidence="1">
    <location>
        <begin position="14"/>
        <end position="26"/>
    </location>
</feature>
<feature type="compositionally biased region" description="Polar residues" evidence="1">
    <location>
        <begin position="1"/>
        <end position="13"/>
    </location>
</feature>
<feature type="region of interest" description="Disordered" evidence="1">
    <location>
        <begin position="1"/>
        <end position="27"/>
    </location>
</feature>
<dbReference type="AlphaFoldDB" id="A0A517ZDP1"/>
<evidence type="ECO:0000313" key="3">
    <source>
        <dbReference type="Proteomes" id="UP000320496"/>
    </source>
</evidence>